<dbReference type="Gene3D" id="3.30.160.100">
    <property type="entry name" value="Ribosome hibernation promotion factor-like"/>
    <property type="match status" value="1"/>
</dbReference>
<keyword evidence="2" id="KW-1185">Reference proteome</keyword>
<reference evidence="1 2" key="1">
    <citation type="submission" date="2019-02" db="EMBL/GenBank/DDBJ databases">
        <title>Deep-cultivation of Planctomycetes and their phenomic and genomic characterization uncovers novel biology.</title>
        <authorList>
            <person name="Wiegand S."/>
            <person name="Jogler M."/>
            <person name="Boedeker C."/>
            <person name="Pinto D."/>
            <person name="Vollmers J."/>
            <person name="Rivas-Marin E."/>
            <person name="Kohn T."/>
            <person name="Peeters S.H."/>
            <person name="Heuer A."/>
            <person name="Rast P."/>
            <person name="Oberbeckmann S."/>
            <person name="Bunk B."/>
            <person name="Jeske O."/>
            <person name="Meyerdierks A."/>
            <person name="Storesund J.E."/>
            <person name="Kallscheuer N."/>
            <person name="Luecker S."/>
            <person name="Lage O.M."/>
            <person name="Pohl T."/>
            <person name="Merkel B.J."/>
            <person name="Hornburger P."/>
            <person name="Mueller R.-W."/>
            <person name="Bruemmer F."/>
            <person name="Labrenz M."/>
            <person name="Spormann A.M."/>
            <person name="Op den Camp H."/>
            <person name="Overmann J."/>
            <person name="Amann R."/>
            <person name="Jetten M.S.M."/>
            <person name="Mascher T."/>
            <person name="Medema M.H."/>
            <person name="Devos D.P."/>
            <person name="Kaster A.-K."/>
            <person name="Ovreas L."/>
            <person name="Rohde M."/>
            <person name="Galperin M.Y."/>
            <person name="Jogler C."/>
        </authorList>
    </citation>
    <scope>NUCLEOTIDE SEQUENCE [LARGE SCALE GENOMIC DNA]</scope>
    <source>
        <strain evidence="1 2">ETA_A8</strain>
    </source>
</reference>
<proteinExistence type="predicted"/>
<dbReference type="Proteomes" id="UP000315017">
    <property type="component" value="Chromosome"/>
</dbReference>
<dbReference type="EMBL" id="CP036274">
    <property type="protein sequence ID" value="QDU26749.1"/>
    <property type="molecule type" value="Genomic_DNA"/>
</dbReference>
<gene>
    <name evidence="1" type="ORF">ETAA8_18300</name>
</gene>
<dbReference type="AlphaFoldDB" id="A0A517Y934"/>
<organism evidence="1 2">
    <name type="scientific">Anatilimnocola aggregata</name>
    <dbReference type="NCBI Taxonomy" id="2528021"/>
    <lineage>
        <taxon>Bacteria</taxon>
        <taxon>Pseudomonadati</taxon>
        <taxon>Planctomycetota</taxon>
        <taxon>Planctomycetia</taxon>
        <taxon>Pirellulales</taxon>
        <taxon>Pirellulaceae</taxon>
        <taxon>Anatilimnocola</taxon>
    </lineage>
</organism>
<accession>A0A517Y934</accession>
<dbReference type="InterPro" id="IPR036567">
    <property type="entry name" value="RHF-like"/>
</dbReference>
<evidence type="ECO:0000313" key="1">
    <source>
        <dbReference type="EMBL" id="QDU26749.1"/>
    </source>
</evidence>
<name>A0A517Y934_9BACT</name>
<sequence>MWITIRTKSTTLSPRQRRNVEAFIRRTFQREQEKIASCVLTIGPTKVGGGETGFSCHLKLWSSLLGSVVVRDAADTIRSAVQTAALRARHAARRQLHKRGSQSRRLGHHQLSRWLTGLVE</sequence>
<protein>
    <recommendedName>
        <fullName evidence="3">HPF/RaiA family ribosome-associated protein</fullName>
    </recommendedName>
</protein>
<evidence type="ECO:0008006" key="3">
    <source>
        <dbReference type="Google" id="ProtNLM"/>
    </source>
</evidence>
<evidence type="ECO:0000313" key="2">
    <source>
        <dbReference type="Proteomes" id="UP000315017"/>
    </source>
</evidence>
<dbReference type="RefSeq" id="WP_145087562.1">
    <property type="nucleotide sequence ID" value="NZ_CP036274.1"/>
</dbReference>
<dbReference type="KEGG" id="aagg:ETAA8_18300"/>